<dbReference type="GO" id="GO:0016705">
    <property type="term" value="F:oxidoreductase activity, acting on paired donors, with incorporation or reduction of molecular oxygen"/>
    <property type="evidence" value="ECO:0007669"/>
    <property type="project" value="InterPro"/>
</dbReference>
<dbReference type="GO" id="GO:0004497">
    <property type="term" value="F:monooxygenase activity"/>
    <property type="evidence" value="ECO:0007669"/>
    <property type="project" value="InterPro"/>
</dbReference>
<dbReference type="PANTHER" id="PTHR46696">
    <property type="entry name" value="P450, PUTATIVE (EUROFUNG)-RELATED"/>
    <property type="match status" value="1"/>
</dbReference>
<dbReference type="OrthoDB" id="4133219at2"/>
<feature type="region of interest" description="Disordered" evidence="2">
    <location>
        <begin position="431"/>
        <end position="491"/>
    </location>
</feature>
<gene>
    <name evidence="3" type="primary">eryF_2</name>
    <name evidence="3" type="ORF">STSP_54840</name>
</gene>
<dbReference type="InterPro" id="IPR002397">
    <property type="entry name" value="Cyt_P450_B"/>
</dbReference>
<proteinExistence type="inferred from homology"/>
<dbReference type="GO" id="GO:0005506">
    <property type="term" value="F:iron ion binding"/>
    <property type="evidence" value="ECO:0007669"/>
    <property type="project" value="InterPro"/>
</dbReference>
<dbReference type="SUPFAM" id="SSF48264">
    <property type="entry name" value="Cytochrome P450"/>
    <property type="match status" value="1"/>
</dbReference>
<dbReference type="PANTHER" id="PTHR46696:SF1">
    <property type="entry name" value="CYTOCHROME P450 YJIB-RELATED"/>
    <property type="match status" value="1"/>
</dbReference>
<dbReference type="InterPro" id="IPR017972">
    <property type="entry name" value="Cyt_P450_CS"/>
</dbReference>
<evidence type="ECO:0000256" key="2">
    <source>
        <dbReference type="SAM" id="MobiDB-lite"/>
    </source>
</evidence>
<evidence type="ECO:0000313" key="4">
    <source>
        <dbReference type="Proteomes" id="UP000077381"/>
    </source>
</evidence>
<accession>A0A177HKP0</accession>
<evidence type="ECO:0000313" key="3">
    <source>
        <dbReference type="EMBL" id="OAH11229.1"/>
    </source>
</evidence>
<dbReference type="AlphaFoldDB" id="A0A177HKP0"/>
<dbReference type="InterPro" id="IPR036396">
    <property type="entry name" value="Cyt_P450_sf"/>
</dbReference>
<dbReference type="STRING" id="1716141.STSP_54840"/>
<keyword evidence="3" id="KW-0560">Oxidoreductase</keyword>
<comment type="caution">
    <text evidence="3">The sequence shown here is derived from an EMBL/GenBank/DDBJ whole genome shotgun (WGS) entry which is preliminary data.</text>
</comment>
<dbReference type="Gene3D" id="1.10.630.10">
    <property type="entry name" value="Cytochrome P450"/>
    <property type="match status" value="1"/>
</dbReference>
<name>A0A177HKP0_9ACTN</name>
<evidence type="ECO:0000256" key="1">
    <source>
        <dbReference type="ARBA" id="ARBA00010617"/>
    </source>
</evidence>
<protein>
    <submittedName>
        <fullName evidence="3">6-deoxyerythronolide B hydroxylase</fullName>
        <ecNumber evidence="3">1.14.-.-</ecNumber>
    </submittedName>
</protein>
<dbReference type="EC" id="1.14.-.-" evidence="3"/>
<dbReference type="EMBL" id="LOHS01000113">
    <property type="protein sequence ID" value="OAH11229.1"/>
    <property type="molecule type" value="Genomic_DNA"/>
</dbReference>
<dbReference type="PROSITE" id="PS00086">
    <property type="entry name" value="CYTOCHROME_P450"/>
    <property type="match status" value="1"/>
</dbReference>
<dbReference type="PRINTS" id="PR00359">
    <property type="entry name" value="BP450"/>
</dbReference>
<feature type="region of interest" description="Disordered" evidence="2">
    <location>
        <begin position="1"/>
        <end position="29"/>
    </location>
</feature>
<dbReference type="PATRIC" id="fig|1716141.3.peg.5761"/>
<dbReference type="GO" id="GO:0020037">
    <property type="term" value="F:heme binding"/>
    <property type="evidence" value="ECO:0007669"/>
    <property type="project" value="InterPro"/>
</dbReference>
<reference evidence="3 4" key="1">
    <citation type="submission" date="2015-12" db="EMBL/GenBank/DDBJ databases">
        <title>Genome sequence of Streptomyces sp. G25.</title>
        <authorList>
            <person name="Poehlein A."/>
            <person name="Roettig A."/>
            <person name="Hiessl S."/>
            <person name="Hauschild P."/>
            <person name="Schauer J."/>
            <person name="Madkour M.H."/>
            <person name="Al-Ansari A.M."/>
            <person name="Almakishah N.H."/>
            <person name="Steinbuechel A."/>
            <person name="Daniel R."/>
        </authorList>
    </citation>
    <scope>NUCLEOTIDE SEQUENCE [LARGE SCALE GENOMIC DNA]</scope>
    <source>
        <strain evidence="4">G25(2015)</strain>
    </source>
</reference>
<comment type="similarity">
    <text evidence="1">Belongs to the cytochrome P450 family.</text>
</comment>
<dbReference type="Proteomes" id="UP000077381">
    <property type="component" value="Unassembled WGS sequence"/>
</dbReference>
<organism evidence="3 4">
    <name type="scientific">Streptomyces jeddahensis</name>
    <dbReference type="NCBI Taxonomy" id="1716141"/>
    <lineage>
        <taxon>Bacteria</taxon>
        <taxon>Bacillati</taxon>
        <taxon>Actinomycetota</taxon>
        <taxon>Actinomycetes</taxon>
        <taxon>Kitasatosporales</taxon>
        <taxon>Streptomycetaceae</taxon>
        <taxon>Streptomyces</taxon>
    </lineage>
</organism>
<sequence>MTTPSHSPRGADEPSSPPPGCPAHGLGPGGLRRLYGPEADADLAGIYEKLRAEHGSVAPVLVHDDVPIWAVIGHTEVLHMLRTRTHFTRDSRRLRVVQDGTFRPDNPLAPMVTWAPLISFADGAEHQRVRGAINDALAAIDDRGLRRFIHRSSQRLVNEFCETGTADLVSQFAEHLPMAVMCEVLGMPDEYNERLVQAGRDMTKGSETAVASNEYVMEVLNRHTARRRADPKEDFTSRLLTHPAQLADDEVAQNLRVVLIAAHEGTANLMANVLRMVLTDPRFRAQLNGGQMTVPEAIEQSLWDEPPMSAQLAYAAIQDAELGGKQIKAGDALMYVSSAGNLDPVVRPDPKASMAGNRAHLAFGGGAHECPGQDIARAIADIGVDALLMRLPDAELAVDEKELRWRQTIIARHLVELPVTFTPRPQQDVKLRPTMGGVPAPRSEWEVSTPAPAQRSLATVPAQASAEDRSEQRLAPIPAAPPAGDEEPPRGALQRLLRWWRGY</sequence>
<keyword evidence="4" id="KW-1185">Reference proteome</keyword>
<dbReference type="RefSeq" id="WP_067283226.1">
    <property type="nucleotide sequence ID" value="NZ_LOHS01000113.1"/>
</dbReference>
<dbReference type="CDD" id="cd20623">
    <property type="entry name" value="CYP_unk"/>
    <property type="match status" value="1"/>
</dbReference>